<sequence>MTQHQDTDIAEIDPSQAFQELRREVILMKRHVENLAAVPDRMHDYTPTLSAMEQSLKSIRAGLARIESSPAVKLTHEAVHEKIVALSQVIRAEDRQMLIEAQNAMAQAVGRIDGIVERGQAAHRDKRKEHLHAACFVAIGMLVWSIIPGPIARLLPESWHVPEWMASKTMGLPMKDAGAKLYWLAREREPRLTVIAEPTATPSNAVPRNRRKSRR</sequence>
<accession>A0ABU8S2P8</accession>
<evidence type="ECO:0000313" key="3">
    <source>
        <dbReference type="Proteomes" id="UP001361239"/>
    </source>
</evidence>
<organism evidence="2 3">
    <name type="scientific">Novosphingobium anseongense</name>
    <dbReference type="NCBI Taxonomy" id="3133436"/>
    <lineage>
        <taxon>Bacteria</taxon>
        <taxon>Pseudomonadati</taxon>
        <taxon>Pseudomonadota</taxon>
        <taxon>Alphaproteobacteria</taxon>
        <taxon>Sphingomonadales</taxon>
        <taxon>Sphingomonadaceae</taxon>
        <taxon>Novosphingobium</taxon>
    </lineage>
</organism>
<evidence type="ECO:0008006" key="4">
    <source>
        <dbReference type="Google" id="ProtNLM"/>
    </source>
</evidence>
<dbReference type="EMBL" id="JBBHJZ010000008">
    <property type="protein sequence ID" value="MEJ5979488.1"/>
    <property type="molecule type" value="Genomic_DNA"/>
</dbReference>
<keyword evidence="1" id="KW-1133">Transmembrane helix</keyword>
<reference evidence="2 3" key="1">
    <citation type="submission" date="2024-03" db="EMBL/GenBank/DDBJ databases">
        <authorList>
            <person name="Jo J.-H."/>
        </authorList>
    </citation>
    <scope>NUCLEOTIDE SEQUENCE [LARGE SCALE GENOMIC DNA]</scope>
    <source>
        <strain evidence="2 3">PS1R-30</strain>
    </source>
</reference>
<proteinExistence type="predicted"/>
<keyword evidence="3" id="KW-1185">Reference proteome</keyword>
<name>A0ABU8S2P8_9SPHN</name>
<keyword evidence="1" id="KW-0812">Transmembrane</keyword>
<feature type="transmembrane region" description="Helical" evidence="1">
    <location>
        <begin position="133"/>
        <end position="155"/>
    </location>
</feature>
<dbReference type="RefSeq" id="WP_339589426.1">
    <property type="nucleotide sequence ID" value="NZ_JBBHJZ010000008.1"/>
</dbReference>
<evidence type="ECO:0000256" key="1">
    <source>
        <dbReference type="SAM" id="Phobius"/>
    </source>
</evidence>
<dbReference type="Proteomes" id="UP001361239">
    <property type="component" value="Unassembled WGS sequence"/>
</dbReference>
<gene>
    <name evidence="2" type="ORF">WG901_22735</name>
</gene>
<comment type="caution">
    <text evidence="2">The sequence shown here is derived from an EMBL/GenBank/DDBJ whole genome shotgun (WGS) entry which is preliminary data.</text>
</comment>
<protein>
    <recommendedName>
        <fullName evidence="4">Mobilization protein</fullName>
    </recommendedName>
</protein>
<keyword evidence="1" id="KW-0472">Membrane</keyword>
<evidence type="ECO:0000313" key="2">
    <source>
        <dbReference type="EMBL" id="MEJ5979488.1"/>
    </source>
</evidence>